<evidence type="ECO:0000256" key="2">
    <source>
        <dbReference type="ARBA" id="ARBA00023054"/>
    </source>
</evidence>
<evidence type="ECO:0008006" key="7">
    <source>
        <dbReference type="Google" id="ProtNLM"/>
    </source>
</evidence>
<dbReference type="EMBL" id="CADEAL010004248">
    <property type="protein sequence ID" value="CAB1455302.1"/>
    <property type="molecule type" value="Genomic_DNA"/>
</dbReference>
<comment type="caution">
    <text evidence="5">The sequence shown here is derived from an EMBL/GenBank/DDBJ whole genome shotgun (WGS) entry which is preliminary data.</text>
</comment>
<feature type="coiled-coil region" evidence="4">
    <location>
        <begin position="79"/>
        <end position="117"/>
    </location>
</feature>
<keyword evidence="2 4" id="KW-0175">Coiled coil</keyword>
<sequence>MAKDPLAEAGIYFDELNKLRVLEPYVGQKTSELKEECKEFVDKIGQFQKIVGGLIELVDELAKEAETEKMKAIGARNLLKSVAKQREAQQQQLQALIAEKKMQLERYRIEYEALSKTWYYHSPWVIQSQVVSDRAYFNTRCEHGRREMKVCDPSACPFVRVILTSENYSAAPPFF</sequence>
<keyword evidence="3" id="KW-0966">Cell projection</keyword>
<dbReference type="PANTHER" id="PTHR31978">
    <property type="entry name" value="INTRAFLAGELLAR TRANSPORT PROTEIN 20 HOMOLOG"/>
    <property type="match status" value="1"/>
</dbReference>
<reference evidence="5" key="1">
    <citation type="submission" date="2020-03" db="EMBL/GenBank/DDBJ databases">
        <authorList>
            <person name="Weist P."/>
        </authorList>
    </citation>
    <scope>NUCLEOTIDE SEQUENCE</scope>
</reference>
<dbReference type="Proteomes" id="UP001153269">
    <property type="component" value="Unassembled WGS sequence"/>
</dbReference>
<dbReference type="GO" id="GO:0097730">
    <property type="term" value="C:non-motile cilium"/>
    <property type="evidence" value="ECO:0007669"/>
    <property type="project" value="TreeGrafter"/>
</dbReference>
<keyword evidence="6" id="KW-1185">Reference proteome</keyword>
<protein>
    <recommendedName>
        <fullName evidence="7">Intraflagellar transport protein 20 homolog</fullName>
    </recommendedName>
</protein>
<dbReference type="PANTHER" id="PTHR31978:SF1">
    <property type="entry name" value="INTRAFLAGELLAR TRANSPORT PROTEIN 20 HOMOLOG"/>
    <property type="match status" value="1"/>
</dbReference>
<proteinExistence type="predicted"/>
<dbReference type="GO" id="GO:0005737">
    <property type="term" value="C:cytoplasm"/>
    <property type="evidence" value="ECO:0007669"/>
    <property type="project" value="TreeGrafter"/>
</dbReference>
<dbReference type="GO" id="GO:0005813">
    <property type="term" value="C:centrosome"/>
    <property type="evidence" value="ECO:0007669"/>
    <property type="project" value="TreeGrafter"/>
</dbReference>
<evidence type="ECO:0000313" key="5">
    <source>
        <dbReference type="EMBL" id="CAB1455302.1"/>
    </source>
</evidence>
<dbReference type="GO" id="GO:0043005">
    <property type="term" value="C:neuron projection"/>
    <property type="evidence" value="ECO:0007669"/>
    <property type="project" value="TreeGrafter"/>
</dbReference>
<dbReference type="AlphaFoldDB" id="A0A9N7VLT4"/>
<dbReference type="GO" id="GO:0097546">
    <property type="term" value="C:ciliary base"/>
    <property type="evidence" value="ECO:0007669"/>
    <property type="project" value="TreeGrafter"/>
</dbReference>
<evidence type="ECO:0000313" key="6">
    <source>
        <dbReference type="Proteomes" id="UP001153269"/>
    </source>
</evidence>
<accession>A0A9N7VLT4</accession>
<dbReference type="GO" id="GO:0036064">
    <property type="term" value="C:ciliary basal body"/>
    <property type="evidence" value="ECO:0007669"/>
    <property type="project" value="TreeGrafter"/>
</dbReference>
<evidence type="ECO:0000256" key="1">
    <source>
        <dbReference type="ARBA" id="ARBA00004138"/>
    </source>
</evidence>
<dbReference type="GO" id="GO:0030990">
    <property type="term" value="C:intraciliary transport particle"/>
    <property type="evidence" value="ECO:0007669"/>
    <property type="project" value="TreeGrafter"/>
</dbReference>
<dbReference type="GO" id="GO:0061512">
    <property type="term" value="P:protein localization to cilium"/>
    <property type="evidence" value="ECO:0007669"/>
    <property type="project" value="TreeGrafter"/>
</dbReference>
<dbReference type="Pfam" id="PF14931">
    <property type="entry name" value="IFT20"/>
    <property type="match status" value="1"/>
</dbReference>
<organism evidence="5 6">
    <name type="scientific">Pleuronectes platessa</name>
    <name type="common">European plaice</name>
    <dbReference type="NCBI Taxonomy" id="8262"/>
    <lineage>
        <taxon>Eukaryota</taxon>
        <taxon>Metazoa</taxon>
        <taxon>Chordata</taxon>
        <taxon>Craniata</taxon>
        <taxon>Vertebrata</taxon>
        <taxon>Euteleostomi</taxon>
        <taxon>Actinopterygii</taxon>
        <taxon>Neopterygii</taxon>
        <taxon>Teleostei</taxon>
        <taxon>Neoteleostei</taxon>
        <taxon>Acanthomorphata</taxon>
        <taxon>Carangaria</taxon>
        <taxon>Pleuronectiformes</taxon>
        <taxon>Pleuronectoidei</taxon>
        <taxon>Pleuronectidae</taxon>
        <taxon>Pleuronectes</taxon>
    </lineage>
</organism>
<evidence type="ECO:0000256" key="4">
    <source>
        <dbReference type="SAM" id="Coils"/>
    </source>
</evidence>
<comment type="subcellular location">
    <subcellularLocation>
        <location evidence="1">Cell projection</location>
        <location evidence="1">Cilium</location>
    </subcellularLocation>
</comment>
<dbReference type="GO" id="GO:0060271">
    <property type="term" value="P:cilium assembly"/>
    <property type="evidence" value="ECO:0007669"/>
    <property type="project" value="TreeGrafter"/>
</dbReference>
<evidence type="ECO:0000256" key="3">
    <source>
        <dbReference type="ARBA" id="ARBA00023273"/>
    </source>
</evidence>
<gene>
    <name evidence="5" type="ORF">PLEPLA_LOCUS43077</name>
</gene>
<dbReference type="InterPro" id="IPR028172">
    <property type="entry name" value="FT20"/>
</dbReference>
<name>A0A9N7VLT4_PLEPL</name>